<dbReference type="Proteomes" id="UP001610335">
    <property type="component" value="Unassembled WGS sequence"/>
</dbReference>
<protein>
    <recommendedName>
        <fullName evidence="2">Ecp2 effector protein-like domain-containing protein</fullName>
    </recommendedName>
</protein>
<organism evidence="3 4">
    <name type="scientific">Aspergillus cavernicola</name>
    <dbReference type="NCBI Taxonomy" id="176166"/>
    <lineage>
        <taxon>Eukaryota</taxon>
        <taxon>Fungi</taxon>
        <taxon>Dikarya</taxon>
        <taxon>Ascomycota</taxon>
        <taxon>Pezizomycotina</taxon>
        <taxon>Eurotiomycetes</taxon>
        <taxon>Eurotiomycetidae</taxon>
        <taxon>Eurotiales</taxon>
        <taxon>Aspergillaceae</taxon>
        <taxon>Aspergillus</taxon>
        <taxon>Aspergillus subgen. Nidulantes</taxon>
    </lineage>
</organism>
<evidence type="ECO:0000259" key="2">
    <source>
        <dbReference type="Pfam" id="PF14856"/>
    </source>
</evidence>
<evidence type="ECO:0000313" key="4">
    <source>
        <dbReference type="Proteomes" id="UP001610335"/>
    </source>
</evidence>
<feature type="domain" description="Ecp2 effector protein-like" evidence="2">
    <location>
        <begin position="106"/>
        <end position="160"/>
    </location>
</feature>
<feature type="region of interest" description="Disordered" evidence="1">
    <location>
        <begin position="73"/>
        <end position="93"/>
    </location>
</feature>
<evidence type="ECO:0000313" key="3">
    <source>
        <dbReference type="EMBL" id="KAL2830840.1"/>
    </source>
</evidence>
<name>A0ABR4ISU5_9EURO</name>
<keyword evidence="4" id="KW-1185">Reference proteome</keyword>
<dbReference type="Pfam" id="PF14856">
    <property type="entry name" value="Hce2"/>
    <property type="match status" value="1"/>
</dbReference>
<comment type="caution">
    <text evidence="3">The sequence shown here is derived from an EMBL/GenBank/DDBJ whole genome shotgun (WGS) entry which is preliminary data.</text>
</comment>
<evidence type="ECO:0000256" key="1">
    <source>
        <dbReference type="SAM" id="MobiDB-lite"/>
    </source>
</evidence>
<proteinExistence type="predicted"/>
<sequence>MLLTKGCYQSKRYYLATSDGDPYTCFEGGYLDNEFSAPPGMDSMGQWSFGNITVEELIIGSVRTLLAEWRNRRRRHSRPRGRYDPRGPLQRRHRHARTHPLAAPDHCGVSTFVDQKTSDASLTVSDYMQIVKNIANTDGKWEVENAIGSQYQLVQYGSCADTVDIITDSVKQFGGSGNVGSKAEMSCSGNVKSQKVEWGLYHD</sequence>
<dbReference type="EMBL" id="JBFXLS010000011">
    <property type="protein sequence ID" value="KAL2830840.1"/>
    <property type="molecule type" value="Genomic_DNA"/>
</dbReference>
<gene>
    <name evidence="3" type="ORF">BDW59DRAFT_158279</name>
</gene>
<reference evidence="3 4" key="1">
    <citation type="submission" date="2024-07" db="EMBL/GenBank/DDBJ databases">
        <title>Section-level genome sequencing and comparative genomics of Aspergillus sections Usti and Cavernicolus.</title>
        <authorList>
            <consortium name="Lawrence Berkeley National Laboratory"/>
            <person name="Nybo J.L."/>
            <person name="Vesth T.C."/>
            <person name="Theobald S."/>
            <person name="Frisvad J.C."/>
            <person name="Larsen T.O."/>
            <person name="Kjaerboelling I."/>
            <person name="Rothschild-Mancinelli K."/>
            <person name="Lyhne E.K."/>
            <person name="Kogle M.E."/>
            <person name="Barry K."/>
            <person name="Clum A."/>
            <person name="Na H."/>
            <person name="Ledsgaard L."/>
            <person name="Lin J."/>
            <person name="Lipzen A."/>
            <person name="Kuo A."/>
            <person name="Riley R."/>
            <person name="Mondo S."/>
            <person name="LaButti K."/>
            <person name="Haridas S."/>
            <person name="Pangalinan J."/>
            <person name="Salamov A.A."/>
            <person name="Simmons B.A."/>
            <person name="Magnuson J.K."/>
            <person name="Chen J."/>
            <person name="Drula E."/>
            <person name="Henrissat B."/>
            <person name="Wiebenga A."/>
            <person name="Lubbers R.J."/>
            <person name="Gomes A.C."/>
            <person name="Makela M.R."/>
            <person name="Stajich J."/>
            <person name="Grigoriev I.V."/>
            <person name="Mortensen U.H."/>
            <person name="De vries R.P."/>
            <person name="Baker S.E."/>
            <person name="Andersen M.R."/>
        </authorList>
    </citation>
    <scope>NUCLEOTIDE SEQUENCE [LARGE SCALE GENOMIC DNA]</scope>
    <source>
        <strain evidence="3 4">CBS 600.67</strain>
    </source>
</reference>
<accession>A0ABR4ISU5</accession>
<dbReference type="InterPro" id="IPR029226">
    <property type="entry name" value="Ecp2-like"/>
</dbReference>